<comment type="caution">
    <text evidence="3">The sequence shown here is derived from an EMBL/GenBank/DDBJ whole genome shotgun (WGS) entry which is preliminary data.</text>
</comment>
<evidence type="ECO:0000313" key="4">
    <source>
        <dbReference type="Proteomes" id="UP001165080"/>
    </source>
</evidence>
<evidence type="ECO:0000256" key="1">
    <source>
        <dbReference type="SAM" id="Coils"/>
    </source>
</evidence>
<feature type="region of interest" description="Disordered" evidence="2">
    <location>
        <begin position="389"/>
        <end position="410"/>
    </location>
</feature>
<dbReference type="EMBL" id="BRXU01000051">
    <property type="protein sequence ID" value="GLC61756.1"/>
    <property type="molecule type" value="Genomic_DNA"/>
</dbReference>
<feature type="compositionally biased region" description="Gly residues" evidence="2">
    <location>
        <begin position="322"/>
        <end position="332"/>
    </location>
</feature>
<feature type="compositionally biased region" description="Low complexity" evidence="2">
    <location>
        <begin position="304"/>
        <end position="321"/>
    </location>
</feature>
<sequence length="496" mass="51041">MAELPGLEELLLSGYDVSSLLGGAPQRAGVAGVLGLEAQLQLKAAGLPQQPIGWPAAAPTDHNELYQKVAQALAAKLEEQRLQQAQMANALQQLQALQQQQELAQLQQQLNALHQHVPRAANTFQRSRTTDLESLGRGSSFDVASVYAPALDFEQQQKQLAALQQAAHPAAQLVGLQRIPGVVGQHNLPVRSFSSEHLVAGQRRNAAQMGLPATTSGQAMPASGANSKRPPIRQPSGLGPNGRSGPNARGGAEGGRRARYAATAKAPSWASEDWHPMKAVIASGAQASGGTGVFLPHLSAPGVAGAGAANTSSSALSSGSSGKAGGGGGGGARLTERSSSDITAAAVAAAAVPPPPPPPHSSGVGHFHVGPSAVAAAAAVGMLPYPGLQVPSHHSQSPMSPNHDGSPSCSVDSNAICSTVGGCDPYSRQGTLEFSRGSSHSELDSHPTSSFGYLVDTMKVVVEEPEREREDANEECDFVSLARELAELMSKQVITE</sequence>
<name>A0A9W6FAJ6_9CHLO</name>
<feature type="region of interest" description="Disordered" evidence="2">
    <location>
        <begin position="304"/>
        <end position="341"/>
    </location>
</feature>
<keyword evidence="1" id="KW-0175">Coiled coil</keyword>
<proteinExistence type="predicted"/>
<feature type="compositionally biased region" description="Polar residues" evidence="2">
    <location>
        <begin position="392"/>
        <end position="410"/>
    </location>
</feature>
<evidence type="ECO:0000256" key="2">
    <source>
        <dbReference type="SAM" id="MobiDB-lite"/>
    </source>
</evidence>
<organism evidence="3 4">
    <name type="scientific">Pleodorina starrii</name>
    <dbReference type="NCBI Taxonomy" id="330485"/>
    <lineage>
        <taxon>Eukaryota</taxon>
        <taxon>Viridiplantae</taxon>
        <taxon>Chlorophyta</taxon>
        <taxon>core chlorophytes</taxon>
        <taxon>Chlorophyceae</taxon>
        <taxon>CS clade</taxon>
        <taxon>Chlamydomonadales</taxon>
        <taxon>Volvocaceae</taxon>
        <taxon>Pleodorina</taxon>
    </lineage>
</organism>
<protein>
    <submittedName>
        <fullName evidence="3">Uncharacterized protein</fullName>
    </submittedName>
</protein>
<dbReference type="AlphaFoldDB" id="A0A9W6FAJ6"/>
<dbReference type="Proteomes" id="UP001165080">
    <property type="component" value="Unassembled WGS sequence"/>
</dbReference>
<reference evidence="3 4" key="1">
    <citation type="journal article" date="2023" name="Commun. Biol.">
        <title>Reorganization of the ancestral sex-determining regions during the evolution of trioecy in Pleodorina starrii.</title>
        <authorList>
            <person name="Takahashi K."/>
            <person name="Suzuki S."/>
            <person name="Kawai-Toyooka H."/>
            <person name="Yamamoto K."/>
            <person name="Hamaji T."/>
            <person name="Ootsuki R."/>
            <person name="Yamaguchi H."/>
            <person name="Kawachi M."/>
            <person name="Higashiyama T."/>
            <person name="Nozaki H."/>
        </authorList>
    </citation>
    <scope>NUCLEOTIDE SEQUENCE [LARGE SCALE GENOMIC DNA]</scope>
    <source>
        <strain evidence="3 4">NIES-4479</strain>
    </source>
</reference>
<feature type="coiled-coil region" evidence="1">
    <location>
        <begin position="63"/>
        <end position="116"/>
    </location>
</feature>
<gene>
    <name evidence="3" type="primary">PLEST011137</name>
    <name evidence="3" type="ORF">PLESTB_001799600</name>
</gene>
<evidence type="ECO:0000313" key="3">
    <source>
        <dbReference type="EMBL" id="GLC61756.1"/>
    </source>
</evidence>
<accession>A0A9W6FAJ6</accession>
<feature type="region of interest" description="Disordered" evidence="2">
    <location>
        <begin position="213"/>
        <end position="269"/>
    </location>
</feature>
<keyword evidence="4" id="KW-1185">Reference proteome</keyword>